<dbReference type="EMBL" id="CAXIEN010000283">
    <property type="protein sequence ID" value="CAL1291464.1"/>
    <property type="molecule type" value="Genomic_DNA"/>
</dbReference>
<sequence>MEKFWKMPNTFMQKSTMKIRRCHGPKSPITSKSCMSSREMSNLFHNRFLSNYEHKKTTPAGFA</sequence>
<dbReference type="AlphaFoldDB" id="A0AAV2B7A0"/>
<proteinExistence type="predicted"/>
<comment type="caution">
    <text evidence="1">The sequence shown here is derived from an EMBL/GenBank/DDBJ whole genome shotgun (WGS) entry which is preliminary data.</text>
</comment>
<gene>
    <name evidence="1" type="ORF">LARSCL_LOCUS17100</name>
</gene>
<dbReference type="Proteomes" id="UP001497382">
    <property type="component" value="Unassembled WGS sequence"/>
</dbReference>
<accession>A0AAV2B7A0</accession>
<organism evidence="1 2">
    <name type="scientific">Larinioides sclopetarius</name>
    <dbReference type="NCBI Taxonomy" id="280406"/>
    <lineage>
        <taxon>Eukaryota</taxon>
        <taxon>Metazoa</taxon>
        <taxon>Ecdysozoa</taxon>
        <taxon>Arthropoda</taxon>
        <taxon>Chelicerata</taxon>
        <taxon>Arachnida</taxon>
        <taxon>Araneae</taxon>
        <taxon>Araneomorphae</taxon>
        <taxon>Entelegynae</taxon>
        <taxon>Araneoidea</taxon>
        <taxon>Araneidae</taxon>
        <taxon>Larinioides</taxon>
    </lineage>
</organism>
<name>A0AAV2B7A0_9ARAC</name>
<reference evidence="1 2" key="1">
    <citation type="submission" date="2024-04" db="EMBL/GenBank/DDBJ databases">
        <authorList>
            <person name="Rising A."/>
            <person name="Reimegard J."/>
            <person name="Sonavane S."/>
            <person name="Akerstrom W."/>
            <person name="Nylinder S."/>
            <person name="Hedman E."/>
            <person name="Kallberg Y."/>
        </authorList>
    </citation>
    <scope>NUCLEOTIDE SEQUENCE [LARGE SCALE GENOMIC DNA]</scope>
</reference>
<evidence type="ECO:0000313" key="1">
    <source>
        <dbReference type="EMBL" id="CAL1291464.1"/>
    </source>
</evidence>
<evidence type="ECO:0000313" key="2">
    <source>
        <dbReference type="Proteomes" id="UP001497382"/>
    </source>
</evidence>
<protein>
    <submittedName>
        <fullName evidence="1">Uncharacterized protein</fullName>
    </submittedName>
</protein>
<keyword evidence="2" id="KW-1185">Reference proteome</keyword>